<dbReference type="EMBL" id="CP029190">
    <property type="protein sequence ID" value="QES52031.1"/>
    <property type="molecule type" value="Genomic_DNA"/>
</dbReference>
<dbReference type="Proteomes" id="UP000325211">
    <property type="component" value="Chromosome"/>
</dbReference>
<dbReference type="OrthoDB" id="103556at2"/>
<dbReference type="Gene3D" id="3.40.50.300">
    <property type="entry name" value="P-loop containing nucleotide triphosphate hydrolases"/>
    <property type="match status" value="1"/>
</dbReference>
<reference evidence="2 3" key="1">
    <citation type="submission" date="2018-05" db="EMBL/GenBank/DDBJ databases">
        <title>Streptomyces venezuelae.</title>
        <authorList>
            <person name="Kim W."/>
            <person name="Lee N."/>
            <person name="Cho B.-K."/>
        </authorList>
    </citation>
    <scope>NUCLEOTIDE SEQUENCE [LARGE SCALE GENOMIC DNA]</scope>
    <source>
        <strain evidence="2 3">ATCC 21782</strain>
    </source>
</reference>
<name>A0A5P2DFL5_STRVZ</name>
<feature type="coiled-coil region" evidence="1">
    <location>
        <begin position="193"/>
        <end position="227"/>
    </location>
</feature>
<protein>
    <submittedName>
        <fullName evidence="2">DUF3732 domain-containing protein</fullName>
    </submittedName>
</protein>
<evidence type="ECO:0000313" key="3">
    <source>
        <dbReference type="Proteomes" id="UP000325211"/>
    </source>
</evidence>
<dbReference type="InterPro" id="IPR027417">
    <property type="entry name" value="P-loop_NTPase"/>
</dbReference>
<sequence length="647" mass="71787">MTFQIQAVTIYGKQPGQMRTVPFKPGALNIITGDSRRGKSALLTIIDYCLASSDYPVKAGKVRDYVGTYAVTLTKPGQQLFVARRAPEGKAAVSTVLCILTQAPGTPPPDADELQFTTPQDTAKDILSSFCGIDTTVRVPAVGKNILIAPSIRHALFFCFQAQNEVANSNVLFHSQGEEWRPNTIRGVIPYFLGAVDREQALLQNKLRNLRKELADHQAVLNASAELTAASGQARALLTEAVEAGLVPAQPGDPTADEILPILRTAMEYTGPAESPGDDDPLAELHTHRNELRRLFARTRAETADLKQALTENSDFTDQATEQRARLASLDLLNQDADTGRDRCPVCDSTVTSANETITGILRDLAYLDDDLQAIRTDTPAIRRLIAEREHRLQELRSDLARNQEEINELTTALRRTERESDDLRRGAIVQGRISLYLDTAAQLAAAPRVQDRREALREQIARLEQQLSDSTQDDRLTSFLSLINQQIRKKARALDLEFSDSPIRLDVNRLTVIADTMGGPVHLKNMGSAENALGYHVSTMLSLHEWFAEHQRPVPRTLILDQPSQVYFPEEATGEEELQSSDRQHLLKLFETLQATLEELDGAMQIIVVEHADLSDPAFSRHVTERWRRSNGSALVPSSWMDPEGD</sequence>
<evidence type="ECO:0000313" key="2">
    <source>
        <dbReference type="EMBL" id="QES52031.1"/>
    </source>
</evidence>
<gene>
    <name evidence="2" type="ORF">DEJ50_33670</name>
</gene>
<proteinExistence type="predicted"/>
<dbReference type="RefSeq" id="WP_150211766.1">
    <property type="nucleotide sequence ID" value="NZ_CP029190.1"/>
</dbReference>
<evidence type="ECO:0000256" key="1">
    <source>
        <dbReference type="SAM" id="Coils"/>
    </source>
</evidence>
<dbReference type="AlphaFoldDB" id="A0A5P2DFL5"/>
<dbReference type="InterPro" id="IPR022205">
    <property type="entry name" value="DUF3732"/>
</dbReference>
<feature type="coiled-coil region" evidence="1">
    <location>
        <begin position="386"/>
        <end position="474"/>
    </location>
</feature>
<dbReference type="Pfam" id="PF12532">
    <property type="entry name" value="DUF3732"/>
    <property type="match status" value="1"/>
</dbReference>
<keyword evidence="1" id="KW-0175">Coiled coil</keyword>
<organism evidence="2 3">
    <name type="scientific">Streptomyces venezuelae</name>
    <dbReference type="NCBI Taxonomy" id="54571"/>
    <lineage>
        <taxon>Bacteria</taxon>
        <taxon>Bacillati</taxon>
        <taxon>Actinomycetota</taxon>
        <taxon>Actinomycetes</taxon>
        <taxon>Kitasatosporales</taxon>
        <taxon>Streptomycetaceae</taxon>
        <taxon>Streptomyces</taxon>
    </lineage>
</organism>
<accession>A0A5P2DFL5</accession>